<name>A0A5C3QSB8_9AGAR</name>
<evidence type="ECO:0000313" key="2">
    <source>
        <dbReference type="EMBL" id="TFL01254.1"/>
    </source>
</evidence>
<dbReference type="AlphaFoldDB" id="A0A5C3QSB8"/>
<feature type="region of interest" description="Disordered" evidence="1">
    <location>
        <begin position="120"/>
        <end position="139"/>
    </location>
</feature>
<dbReference type="Proteomes" id="UP000305067">
    <property type="component" value="Unassembled WGS sequence"/>
</dbReference>
<accession>A0A5C3QSB8</accession>
<reference evidence="2 3" key="1">
    <citation type="journal article" date="2019" name="Nat. Ecol. Evol.">
        <title>Megaphylogeny resolves global patterns of mushroom evolution.</title>
        <authorList>
            <person name="Varga T."/>
            <person name="Krizsan K."/>
            <person name="Foldi C."/>
            <person name="Dima B."/>
            <person name="Sanchez-Garcia M."/>
            <person name="Sanchez-Ramirez S."/>
            <person name="Szollosi G.J."/>
            <person name="Szarkandi J.G."/>
            <person name="Papp V."/>
            <person name="Albert L."/>
            <person name="Andreopoulos W."/>
            <person name="Angelini C."/>
            <person name="Antonin V."/>
            <person name="Barry K.W."/>
            <person name="Bougher N.L."/>
            <person name="Buchanan P."/>
            <person name="Buyck B."/>
            <person name="Bense V."/>
            <person name="Catcheside P."/>
            <person name="Chovatia M."/>
            <person name="Cooper J."/>
            <person name="Damon W."/>
            <person name="Desjardin D."/>
            <person name="Finy P."/>
            <person name="Geml J."/>
            <person name="Haridas S."/>
            <person name="Hughes K."/>
            <person name="Justo A."/>
            <person name="Karasinski D."/>
            <person name="Kautmanova I."/>
            <person name="Kiss B."/>
            <person name="Kocsube S."/>
            <person name="Kotiranta H."/>
            <person name="LaButti K.M."/>
            <person name="Lechner B.E."/>
            <person name="Liimatainen K."/>
            <person name="Lipzen A."/>
            <person name="Lukacs Z."/>
            <person name="Mihaltcheva S."/>
            <person name="Morgado L.N."/>
            <person name="Niskanen T."/>
            <person name="Noordeloos M.E."/>
            <person name="Ohm R.A."/>
            <person name="Ortiz-Santana B."/>
            <person name="Ovrebo C."/>
            <person name="Racz N."/>
            <person name="Riley R."/>
            <person name="Savchenko A."/>
            <person name="Shiryaev A."/>
            <person name="Soop K."/>
            <person name="Spirin V."/>
            <person name="Szebenyi C."/>
            <person name="Tomsovsky M."/>
            <person name="Tulloss R.E."/>
            <person name="Uehling J."/>
            <person name="Grigoriev I.V."/>
            <person name="Vagvolgyi C."/>
            <person name="Papp T."/>
            <person name="Martin F.M."/>
            <person name="Miettinen O."/>
            <person name="Hibbett D.S."/>
            <person name="Nagy L.G."/>
        </authorList>
    </citation>
    <scope>NUCLEOTIDE SEQUENCE [LARGE SCALE GENOMIC DNA]</scope>
    <source>
        <strain evidence="2 3">CBS 309.79</strain>
    </source>
</reference>
<evidence type="ECO:0000313" key="3">
    <source>
        <dbReference type="Proteomes" id="UP000305067"/>
    </source>
</evidence>
<sequence length="139" mass="15526">MAFFSDAAILTALVTQGIVIGSRHIAMPGSWSPVIYMHADREQNTQGGDIDRYGLKPTWHFADTTPRFIVAYHLHWDSSSKFSMSSIGTEKEADETGRMVAALASLFECFVDHRTVVEESEPELHAKREKSLRVDPTEG</sequence>
<gene>
    <name evidence="2" type="ORF">BDV98DRAFT_582864</name>
</gene>
<protein>
    <submittedName>
        <fullName evidence="2">Uncharacterized protein</fullName>
    </submittedName>
</protein>
<organism evidence="2 3">
    <name type="scientific">Pterulicium gracile</name>
    <dbReference type="NCBI Taxonomy" id="1884261"/>
    <lineage>
        <taxon>Eukaryota</taxon>
        <taxon>Fungi</taxon>
        <taxon>Dikarya</taxon>
        <taxon>Basidiomycota</taxon>
        <taxon>Agaricomycotina</taxon>
        <taxon>Agaricomycetes</taxon>
        <taxon>Agaricomycetidae</taxon>
        <taxon>Agaricales</taxon>
        <taxon>Pleurotineae</taxon>
        <taxon>Pterulaceae</taxon>
        <taxon>Pterulicium</taxon>
    </lineage>
</organism>
<proteinExistence type="predicted"/>
<evidence type="ECO:0000256" key="1">
    <source>
        <dbReference type="SAM" id="MobiDB-lite"/>
    </source>
</evidence>
<dbReference type="EMBL" id="ML178825">
    <property type="protein sequence ID" value="TFL01254.1"/>
    <property type="molecule type" value="Genomic_DNA"/>
</dbReference>
<keyword evidence="3" id="KW-1185">Reference proteome</keyword>